<dbReference type="GO" id="GO:0020037">
    <property type="term" value="F:heme binding"/>
    <property type="evidence" value="ECO:0007669"/>
    <property type="project" value="TreeGrafter"/>
</dbReference>
<comment type="subcellular location">
    <subcellularLocation>
        <location evidence="1">Cell membrane</location>
        <topology evidence="1">Multi-pass membrane protein</topology>
    </subcellularLocation>
</comment>
<evidence type="ECO:0000256" key="4">
    <source>
        <dbReference type="ARBA" id="ARBA00022989"/>
    </source>
</evidence>
<dbReference type="InterPro" id="IPR011577">
    <property type="entry name" value="Cyt_b561_bac/Ni-Hgenase"/>
</dbReference>
<evidence type="ECO:0000256" key="1">
    <source>
        <dbReference type="ARBA" id="ARBA00004651"/>
    </source>
</evidence>
<accession>A0A0K6ISR1</accession>
<feature type="transmembrane region" description="Helical" evidence="6">
    <location>
        <begin position="13"/>
        <end position="33"/>
    </location>
</feature>
<dbReference type="OrthoDB" id="196472at2"/>
<dbReference type="RefSeq" id="WP_055423087.1">
    <property type="nucleotide sequence ID" value="NZ_CYHH01000003.1"/>
</dbReference>
<feature type="transmembrane region" description="Helical" evidence="6">
    <location>
        <begin position="141"/>
        <end position="160"/>
    </location>
</feature>
<organism evidence="8 9">
    <name type="scientific">Tepidiphilus thermophilus</name>
    <dbReference type="NCBI Taxonomy" id="876478"/>
    <lineage>
        <taxon>Bacteria</taxon>
        <taxon>Pseudomonadati</taxon>
        <taxon>Pseudomonadota</taxon>
        <taxon>Hydrogenophilia</taxon>
        <taxon>Hydrogenophilales</taxon>
        <taxon>Hydrogenophilaceae</taxon>
        <taxon>Tepidiphilus</taxon>
    </lineage>
</organism>
<evidence type="ECO:0000259" key="7">
    <source>
        <dbReference type="Pfam" id="PF01292"/>
    </source>
</evidence>
<dbReference type="Pfam" id="PF01292">
    <property type="entry name" value="Ni_hydr_CYTB"/>
    <property type="match status" value="1"/>
</dbReference>
<dbReference type="SUPFAM" id="SSF81342">
    <property type="entry name" value="Transmembrane di-heme cytochromes"/>
    <property type="match status" value="1"/>
</dbReference>
<keyword evidence="5 6" id="KW-0472">Membrane</keyword>
<keyword evidence="2" id="KW-1003">Cell membrane</keyword>
<dbReference type="GO" id="GO:0009055">
    <property type="term" value="F:electron transfer activity"/>
    <property type="evidence" value="ECO:0007669"/>
    <property type="project" value="InterPro"/>
</dbReference>
<dbReference type="EMBL" id="CYHH01000003">
    <property type="protein sequence ID" value="CUB06377.1"/>
    <property type="molecule type" value="Genomic_DNA"/>
</dbReference>
<sequence>MEPNENKVLIWDAVVRLGHWLMALGFLVAWLTGESERLRLVHVAAGGTVAAVVLFRVVWGFVGPWPARFSSFVRPWREAWDYLVGLARLQPRHYTGHNPAGGIAILALLALGILTPLFGWFAYEEIGGKFAEKAHEALANFMLAVVLVHLAGVFVGSLAHRENLVRAMVLGVKRAAPQEAIEQPYTPMAVVLFVWVAIVVYWLLRQ</sequence>
<keyword evidence="3 6" id="KW-0812">Transmembrane</keyword>
<keyword evidence="4 6" id="KW-1133">Transmembrane helix</keyword>
<evidence type="ECO:0000256" key="6">
    <source>
        <dbReference type="SAM" id="Phobius"/>
    </source>
</evidence>
<feature type="domain" description="Cytochrome b561 bacterial/Ni-hydrogenase" evidence="7">
    <location>
        <begin position="11"/>
        <end position="170"/>
    </location>
</feature>
<evidence type="ECO:0000313" key="8">
    <source>
        <dbReference type="EMBL" id="CUB06377.1"/>
    </source>
</evidence>
<feature type="transmembrane region" description="Helical" evidence="6">
    <location>
        <begin position="100"/>
        <end position="121"/>
    </location>
</feature>
<protein>
    <submittedName>
        <fullName evidence="8">Cytochrome b</fullName>
    </submittedName>
</protein>
<dbReference type="Gene3D" id="1.20.950.20">
    <property type="entry name" value="Transmembrane di-heme cytochromes, Chain C"/>
    <property type="match status" value="1"/>
</dbReference>
<name>A0A0K6ISR1_9PROT</name>
<dbReference type="InterPro" id="IPR016174">
    <property type="entry name" value="Di-haem_cyt_TM"/>
</dbReference>
<keyword evidence="9" id="KW-1185">Reference proteome</keyword>
<reference evidence="9" key="1">
    <citation type="submission" date="2015-08" db="EMBL/GenBank/DDBJ databases">
        <authorList>
            <person name="Babu N.S."/>
            <person name="Beckwith C.J."/>
            <person name="Beseler K.G."/>
            <person name="Brison A."/>
            <person name="Carone J.V."/>
            <person name="Caskin T.P."/>
            <person name="Diamond M."/>
            <person name="Durham M.E."/>
            <person name="Foxe J.M."/>
            <person name="Go M."/>
            <person name="Henderson B.A."/>
            <person name="Jones I.B."/>
            <person name="McGettigan J.A."/>
            <person name="Micheletti S.J."/>
            <person name="Nasrallah M.E."/>
            <person name="Ortiz D."/>
            <person name="Piller C.R."/>
            <person name="Privatt S.R."/>
            <person name="Schneider S.L."/>
            <person name="Sharp S."/>
            <person name="Smith T.C."/>
            <person name="Stanton J.D."/>
            <person name="Ullery H.E."/>
            <person name="Wilson R.J."/>
            <person name="Serrano M.G."/>
            <person name="Buck G."/>
            <person name="Lee V."/>
            <person name="Wang Y."/>
            <person name="Carvalho R."/>
            <person name="Voegtly L."/>
            <person name="Shi R."/>
            <person name="Duckworth R."/>
            <person name="Johnson A."/>
            <person name="Loviza R."/>
            <person name="Walstead R."/>
            <person name="Shah Z."/>
            <person name="Kiflezghi M."/>
            <person name="Wade K."/>
            <person name="Ball S.L."/>
            <person name="Bradley K.W."/>
            <person name="Asai D.J."/>
            <person name="Bowman C.A."/>
            <person name="Russell D.A."/>
            <person name="Pope W.H."/>
            <person name="Jacobs-Sera D."/>
            <person name="Hendrix R.W."/>
            <person name="Hatfull G.F."/>
        </authorList>
    </citation>
    <scope>NUCLEOTIDE SEQUENCE [LARGE SCALE GENOMIC DNA]</scope>
    <source>
        <strain evidence="9">JCM 19170</strain>
    </source>
</reference>
<dbReference type="PANTHER" id="PTHR30485">
    <property type="entry name" value="NI/FE-HYDROGENASE 1 B-TYPE CYTOCHROME SUBUNIT"/>
    <property type="match status" value="1"/>
</dbReference>
<evidence type="ECO:0000313" key="9">
    <source>
        <dbReference type="Proteomes" id="UP000182108"/>
    </source>
</evidence>
<feature type="transmembrane region" description="Helical" evidence="6">
    <location>
        <begin position="40"/>
        <end position="62"/>
    </location>
</feature>
<proteinExistence type="predicted"/>
<evidence type="ECO:0000256" key="5">
    <source>
        <dbReference type="ARBA" id="ARBA00023136"/>
    </source>
</evidence>
<gene>
    <name evidence="8" type="ORF">Ga0061068_103120</name>
</gene>
<dbReference type="GO" id="GO:0022904">
    <property type="term" value="P:respiratory electron transport chain"/>
    <property type="evidence" value="ECO:0007669"/>
    <property type="project" value="InterPro"/>
</dbReference>
<evidence type="ECO:0000256" key="2">
    <source>
        <dbReference type="ARBA" id="ARBA00022475"/>
    </source>
</evidence>
<dbReference type="AlphaFoldDB" id="A0A0K6ISR1"/>
<dbReference type="InterPro" id="IPR051542">
    <property type="entry name" value="Hydrogenase_cytochrome"/>
</dbReference>
<dbReference type="PANTHER" id="PTHR30485:SF2">
    <property type="entry name" value="BLL0597 PROTEIN"/>
    <property type="match status" value="1"/>
</dbReference>
<feature type="transmembrane region" description="Helical" evidence="6">
    <location>
        <begin position="185"/>
        <end position="204"/>
    </location>
</feature>
<dbReference type="Proteomes" id="UP000182108">
    <property type="component" value="Unassembled WGS sequence"/>
</dbReference>
<dbReference type="GO" id="GO:0005886">
    <property type="term" value="C:plasma membrane"/>
    <property type="evidence" value="ECO:0007669"/>
    <property type="project" value="UniProtKB-SubCell"/>
</dbReference>
<evidence type="ECO:0000256" key="3">
    <source>
        <dbReference type="ARBA" id="ARBA00022692"/>
    </source>
</evidence>